<comment type="caution">
    <text evidence="1">The sequence shown here is derived from an EMBL/GenBank/DDBJ whole genome shotgun (WGS) entry which is preliminary data.</text>
</comment>
<sequence length="395" mass="45385">MRYYIIGCILFFRIGILSAQTYTPLSVEDFLNAVSVHPEITRQTDDIKLAQLNVEIARVSPDPVLGFGNASGDISGINMPQQLFIGIEHTVEMGRKRMHRVNYARQQVAVAREEHTVFANTFKRDALLAFQECWMLEQQIHELEQHIKNIQKVIVLDSALAIKRKLVQYENEILLDDLRESYTGVLDELQILVTHVYQTQSIAPDTCVWSDKNTSEEIAIDRHYKIASNKAMLDLVHKEIALAASNRTPDISFTLGNNFITQGTNPGAPSPAYNAITAMISIPLKFSNIRKAEKKRDAYRLQVAQQEDVSILDTATEEIMQLLATIEKKSSSIRQIMELIYQQEKLITMMQTQKSTLLLYEFEQLRDYHEMRWKMYEELTNSKAELYLLTGMLYE</sequence>
<dbReference type="Proteomes" id="UP001597112">
    <property type="component" value="Unassembled WGS sequence"/>
</dbReference>
<evidence type="ECO:0000313" key="1">
    <source>
        <dbReference type="EMBL" id="MFD0999178.1"/>
    </source>
</evidence>
<dbReference type="Gene3D" id="1.20.1600.10">
    <property type="entry name" value="Outer membrane efflux proteins (OEP)"/>
    <property type="match status" value="1"/>
</dbReference>
<dbReference type="EMBL" id="JBHTKA010000001">
    <property type="protein sequence ID" value="MFD0999178.1"/>
    <property type="molecule type" value="Genomic_DNA"/>
</dbReference>
<accession>A0ABW3K1T4</accession>
<evidence type="ECO:0000313" key="2">
    <source>
        <dbReference type="Proteomes" id="UP001597112"/>
    </source>
</evidence>
<gene>
    <name evidence="1" type="ORF">ACFQ21_07660</name>
</gene>
<organism evidence="1 2">
    <name type="scientific">Ohtaekwangia kribbensis</name>
    <dbReference type="NCBI Taxonomy" id="688913"/>
    <lineage>
        <taxon>Bacteria</taxon>
        <taxon>Pseudomonadati</taxon>
        <taxon>Bacteroidota</taxon>
        <taxon>Cytophagia</taxon>
        <taxon>Cytophagales</taxon>
        <taxon>Fulvivirgaceae</taxon>
        <taxon>Ohtaekwangia</taxon>
    </lineage>
</organism>
<reference evidence="2" key="1">
    <citation type="journal article" date="2019" name="Int. J. Syst. Evol. Microbiol.">
        <title>The Global Catalogue of Microorganisms (GCM) 10K type strain sequencing project: providing services to taxonomists for standard genome sequencing and annotation.</title>
        <authorList>
            <consortium name="The Broad Institute Genomics Platform"/>
            <consortium name="The Broad Institute Genome Sequencing Center for Infectious Disease"/>
            <person name="Wu L."/>
            <person name="Ma J."/>
        </authorList>
    </citation>
    <scope>NUCLEOTIDE SEQUENCE [LARGE SCALE GENOMIC DNA]</scope>
    <source>
        <strain evidence="2">CCUG 58938</strain>
    </source>
</reference>
<protein>
    <submittedName>
        <fullName evidence="1">TolC family protein</fullName>
    </submittedName>
</protein>
<name>A0ABW3K1T4_9BACT</name>
<keyword evidence="2" id="KW-1185">Reference proteome</keyword>
<dbReference type="SUPFAM" id="SSF56954">
    <property type="entry name" value="Outer membrane efflux proteins (OEP)"/>
    <property type="match status" value="1"/>
</dbReference>
<dbReference type="RefSeq" id="WP_377577163.1">
    <property type="nucleotide sequence ID" value="NZ_JBHTKA010000001.1"/>
</dbReference>
<proteinExistence type="predicted"/>